<gene>
    <name evidence="1" type="ORF">UFOVP653_29</name>
</gene>
<protein>
    <submittedName>
        <fullName evidence="1">Uncharacterized protein</fullName>
    </submittedName>
</protein>
<organism evidence="1">
    <name type="scientific">uncultured Caudovirales phage</name>
    <dbReference type="NCBI Taxonomy" id="2100421"/>
    <lineage>
        <taxon>Viruses</taxon>
        <taxon>Duplodnaviria</taxon>
        <taxon>Heunggongvirae</taxon>
        <taxon>Uroviricota</taxon>
        <taxon>Caudoviricetes</taxon>
        <taxon>Peduoviridae</taxon>
        <taxon>Maltschvirus</taxon>
        <taxon>Maltschvirus maltsch</taxon>
    </lineage>
</organism>
<proteinExistence type="predicted"/>
<dbReference type="EMBL" id="LR796613">
    <property type="protein sequence ID" value="CAB4154793.1"/>
    <property type="molecule type" value="Genomic_DNA"/>
</dbReference>
<evidence type="ECO:0000313" key="1">
    <source>
        <dbReference type="EMBL" id="CAB4154793.1"/>
    </source>
</evidence>
<reference evidence="1" key="1">
    <citation type="submission" date="2020-04" db="EMBL/GenBank/DDBJ databases">
        <authorList>
            <person name="Chiriac C."/>
            <person name="Salcher M."/>
            <person name="Ghai R."/>
            <person name="Kavagutti S V."/>
        </authorList>
    </citation>
    <scope>NUCLEOTIDE SEQUENCE</scope>
</reference>
<accession>A0A6J5N790</accession>
<sequence>MKMECFTNQSKEVFVEGHGVSVTVNTWANLEGVSFMVHGKDSSIRTAASMRWEELDVLLCALVAARSA</sequence>
<name>A0A6J5N790_9CAUD</name>